<protein>
    <submittedName>
        <fullName evidence="2">Uncharacterized protein</fullName>
    </submittedName>
</protein>
<name>A0A8H1QR95_9ACTN</name>
<sequence>MSQDKLAWYAFQNPHDEMRLGSTGLVMPKLLAVLLAAGLPLVKAGPPMRIREAHGWQLNLHRDTQRITVHMPGEDEHLLTLPGEVPPRWDYLARRVGYVALYVADDLGLPRCGGEVEHQRQLTAAAERGRLVAASIAYTAT</sequence>
<keyword evidence="1" id="KW-0812">Transmembrane</keyword>
<comment type="caution">
    <text evidence="2">The sequence shown here is derived from an EMBL/GenBank/DDBJ whole genome shotgun (WGS) entry which is preliminary data.</text>
</comment>
<keyword evidence="1" id="KW-0472">Membrane</keyword>
<accession>A0A8H1QR95</accession>
<proteinExistence type="predicted"/>
<evidence type="ECO:0000313" key="2">
    <source>
        <dbReference type="EMBL" id="TGG84199.1"/>
    </source>
</evidence>
<dbReference type="AlphaFoldDB" id="A0A8H1QR95"/>
<dbReference type="Proteomes" id="UP000298111">
    <property type="component" value="Unassembled WGS sequence"/>
</dbReference>
<evidence type="ECO:0000256" key="1">
    <source>
        <dbReference type="SAM" id="Phobius"/>
    </source>
</evidence>
<dbReference type="EMBL" id="RCIY01000048">
    <property type="protein sequence ID" value="TGG84199.1"/>
    <property type="molecule type" value="Genomic_DNA"/>
</dbReference>
<evidence type="ECO:0000313" key="3">
    <source>
        <dbReference type="Proteomes" id="UP000298111"/>
    </source>
</evidence>
<reference evidence="2 3" key="1">
    <citation type="submission" date="2018-10" db="EMBL/GenBank/DDBJ databases">
        <title>Isolation of pseudouridimycin from Streptomyces albus DSM 40763.</title>
        <authorList>
            <person name="Rosenqvist P."/>
            <person name="Metsae-Ketelae M."/>
            <person name="Virta P."/>
        </authorList>
    </citation>
    <scope>NUCLEOTIDE SEQUENCE [LARGE SCALE GENOMIC DNA]</scope>
    <source>
        <strain evidence="2 3">DSM 40763</strain>
    </source>
</reference>
<gene>
    <name evidence="2" type="ORF">D8771_13295</name>
</gene>
<keyword evidence="1" id="KW-1133">Transmembrane helix</keyword>
<feature type="transmembrane region" description="Helical" evidence="1">
    <location>
        <begin position="20"/>
        <end position="42"/>
    </location>
</feature>
<organism evidence="2 3">
    <name type="scientific">Streptomyces albus</name>
    <dbReference type="NCBI Taxonomy" id="1888"/>
    <lineage>
        <taxon>Bacteria</taxon>
        <taxon>Bacillati</taxon>
        <taxon>Actinomycetota</taxon>
        <taxon>Actinomycetes</taxon>
        <taxon>Kitasatosporales</taxon>
        <taxon>Streptomycetaceae</taxon>
        <taxon>Streptomyces</taxon>
    </lineage>
</organism>